<evidence type="ECO:0000313" key="1">
    <source>
        <dbReference type="EMBL" id="KAF7575487.1"/>
    </source>
</evidence>
<keyword evidence="4" id="KW-1185">Reference proteome</keyword>
<proteinExistence type="predicted"/>
<dbReference type="AlphaFoldDB" id="A0A2W1DPP5"/>
<evidence type="ECO:0000313" key="3">
    <source>
        <dbReference type="Proteomes" id="UP000245464"/>
    </source>
</evidence>
<gene>
    <name evidence="2" type="ORF">Ptr86124_006094</name>
    <name evidence="1" type="ORF">PtrM4_071110</name>
</gene>
<reference evidence="4" key="4">
    <citation type="journal article" date="2022" name="Microb. Genom.">
        <title>A global pangenome for the wheat fungal pathogen Pyrenophora tritici-repentis and prediction of effector protein structural homology.</title>
        <authorList>
            <person name="Moolhuijzen P.M."/>
            <person name="See P.T."/>
            <person name="Shi G."/>
            <person name="Powell H.R."/>
            <person name="Cockram J."/>
            <person name="Jorgensen L.N."/>
            <person name="Benslimane H."/>
            <person name="Strelkov S.E."/>
            <person name="Turner J."/>
            <person name="Liu Z."/>
            <person name="Moffat C.S."/>
        </authorList>
    </citation>
    <scope>NUCLEOTIDE SEQUENCE [LARGE SCALE GENOMIC DNA]</scope>
</reference>
<dbReference type="Proteomes" id="UP000249757">
    <property type="component" value="Unassembled WGS sequence"/>
</dbReference>
<evidence type="ECO:0000313" key="4">
    <source>
        <dbReference type="Proteomes" id="UP000249757"/>
    </source>
</evidence>
<reference evidence="1 3" key="1">
    <citation type="journal article" date="2018" name="BMC Genomics">
        <title>Comparative genomics of the wheat fungal pathogen Pyrenophora tritici-repentis reveals chromosomal variations and genome plasticity.</title>
        <authorList>
            <person name="Moolhuijzen P."/>
            <person name="See P.T."/>
            <person name="Hane J.K."/>
            <person name="Shi G."/>
            <person name="Liu Z."/>
            <person name="Oliver R.P."/>
            <person name="Moffat C.S."/>
        </authorList>
    </citation>
    <scope>NUCLEOTIDE SEQUENCE [LARGE SCALE GENOMIC DNA]</scope>
    <source>
        <strain evidence="1">M4</strain>
    </source>
</reference>
<comment type="caution">
    <text evidence="2">The sequence shown here is derived from an EMBL/GenBank/DDBJ whole genome shotgun (WGS) entry which is preliminary data.</text>
</comment>
<reference evidence="2" key="2">
    <citation type="submission" date="2021-05" db="EMBL/GenBank/DDBJ databases">
        <authorList>
            <person name="Moolhuijzen P.M."/>
            <person name="Moffat C.S."/>
        </authorList>
    </citation>
    <scope>NUCLEOTIDE SEQUENCE</scope>
    <source>
        <strain evidence="2">86-124</strain>
    </source>
</reference>
<accession>A0A2W1DPP5</accession>
<evidence type="ECO:0000313" key="2">
    <source>
        <dbReference type="EMBL" id="KAI1514771.1"/>
    </source>
</evidence>
<dbReference type="EMBL" id="NRDI02000007">
    <property type="protein sequence ID" value="KAI1514771.1"/>
    <property type="molecule type" value="Genomic_DNA"/>
</dbReference>
<reference evidence="2" key="3">
    <citation type="journal article" date="2022" name="bioRxiv">
        <title>A global pangenome for the wheat fungal pathogen Pyrenophora tritici-repentis and prediction of effector protein structural homology.</title>
        <authorList>
            <person name="Moolhuijzen P."/>
            <person name="See P.T."/>
            <person name="Shi G."/>
            <person name="Powell H.R."/>
            <person name="Cockram J."/>
            <person name="Jorgensen L.N."/>
            <person name="Benslimane H."/>
            <person name="Strelkov S.E."/>
            <person name="Turner J."/>
            <person name="Liu Z."/>
            <person name="Moffat C.S."/>
        </authorList>
    </citation>
    <scope>NUCLEOTIDE SEQUENCE</scope>
    <source>
        <strain evidence="2">86-124</strain>
    </source>
</reference>
<protein>
    <submittedName>
        <fullName evidence="2">Uncharacterized protein</fullName>
    </submittedName>
</protein>
<dbReference type="Proteomes" id="UP000245464">
    <property type="component" value="Chromosome 2"/>
</dbReference>
<sequence length="90" mass="9903">MPINPSVTYPVNPYRQPPARPVASFAVACIASCPALRPFVVGAGMSLPPERTHASRWWLTQRKLNAGRVKLGLQPPHMWPVPLPAQLPMI</sequence>
<dbReference type="EMBL" id="NQIK02000002">
    <property type="protein sequence ID" value="KAF7575487.1"/>
    <property type="molecule type" value="Genomic_DNA"/>
</dbReference>
<organism evidence="2 4">
    <name type="scientific">Pyrenophora tritici-repentis</name>
    <dbReference type="NCBI Taxonomy" id="45151"/>
    <lineage>
        <taxon>Eukaryota</taxon>
        <taxon>Fungi</taxon>
        <taxon>Dikarya</taxon>
        <taxon>Ascomycota</taxon>
        <taxon>Pezizomycotina</taxon>
        <taxon>Dothideomycetes</taxon>
        <taxon>Pleosporomycetidae</taxon>
        <taxon>Pleosporales</taxon>
        <taxon>Pleosporineae</taxon>
        <taxon>Pleosporaceae</taxon>
        <taxon>Pyrenophora</taxon>
    </lineage>
</organism>
<name>A0A2W1DPP5_9PLEO</name>